<accession>A0ACB0LEP9</accession>
<sequence>MDDFRLAEQRSMAVESELWRKEDIYVSLCSCACNNDPFELLCDDRTFRAFAIEGSMKEKSKWFISLRYLMSKLKTMKMEHMRLLEVAEAYKKYVADISDLGLIIKSKMNEQTSITSR</sequence>
<comment type="caution">
    <text evidence="1">The sequence shown here is derived from an EMBL/GenBank/DDBJ whole genome shotgun (WGS) entry which is preliminary data.</text>
</comment>
<evidence type="ECO:0000313" key="2">
    <source>
        <dbReference type="Proteomes" id="UP001177021"/>
    </source>
</evidence>
<gene>
    <name evidence="1" type="ORF">MILVUS5_LOCUS31599</name>
</gene>
<dbReference type="Proteomes" id="UP001177021">
    <property type="component" value="Unassembled WGS sequence"/>
</dbReference>
<evidence type="ECO:0000313" key="1">
    <source>
        <dbReference type="EMBL" id="CAJ2666864.1"/>
    </source>
</evidence>
<protein>
    <submittedName>
        <fullName evidence="1">Uncharacterized protein</fullName>
    </submittedName>
</protein>
<reference evidence="1" key="1">
    <citation type="submission" date="2023-10" db="EMBL/GenBank/DDBJ databases">
        <authorList>
            <person name="Rodriguez Cubillos JULIANA M."/>
            <person name="De Vega J."/>
        </authorList>
    </citation>
    <scope>NUCLEOTIDE SEQUENCE</scope>
</reference>
<keyword evidence="2" id="KW-1185">Reference proteome</keyword>
<proteinExistence type="predicted"/>
<organism evidence="1 2">
    <name type="scientific">Trifolium pratense</name>
    <name type="common">Red clover</name>
    <dbReference type="NCBI Taxonomy" id="57577"/>
    <lineage>
        <taxon>Eukaryota</taxon>
        <taxon>Viridiplantae</taxon>
        <taxon>Streptophyta</taxon>
        <taxon>Embryophyta</taxon>
        <taxon>Tracheophyta</taxon>
        <taxon>Spermatophyta</taxon>
        <taxon>Magnoliopsida</taxon>
        <taxon>eudicotyledons</taxon>
        <taxon>Gunneridae</taxon>
        <taxon>Pentapetalae</taxon>
        <taxon>rosids</taxon>
        <taxon>fabids</taxon>
        <taxon>Fabales</taxon>
        <taxon>Fabaceae</taxon>
        <taxon>Papilionoideae</taxon>
        <taxon>50 kb inversion clade</taxon>
        <taxon>NPAAA clade</taxon>
        <taxon>Hologalegina</taxon>
        <taxon>IRL clade</taxon>
        <taxon>Trifolieae</taxon>
        <taxon>Trifolium</taxon>
    </lineage>
</organism>
<name>A0ACB0LEP9_TRIPR</name>
<dbReference type="EMBL" id="CASHSV030000513">
    <property type="protein sequence ID" value="CAJ2666864.1"/>
    <property type="molecule type" value="Genomic_DNA"/>
</dbReference>